<evidence type="ECO:0000313" key="14">
    <source>
        <dbReference type="Ensembl" id="ENSAOCP00000052654.1"/>
    </source>
</evidence>
<protein>
    <recommendedName>
        <fullName evidence="13">C2H2-type domain-containing protein</fullName>
    </recommendedName>
</protein>
<comment type="similarity">
    <text evidence="2">Belongs to the krueppel C2H2-type zinc-finger protein family.</text>
</comment>
<dbReference type="FunFam" id="3.30.160.60:FF:002104">
    <property type="entry name" value="Si:ch211-266d19.4"/>
    <property type="match status" value="1"/>
</dbReference>
<feature type="domain" description="C2H2-type" evidence="13">
    <location>
        <begin position="181"/>
        <end position="208"/>
    </location>
</feature>
<evidence type="ECO:0000256" key="1">
    <source>
        <dbReference type="ARBA" id="ARBA00004123"/>
    </source>
</evidence>
<dbReference type="GO" id="GO:0003700">
    <property type="term" value="F:DNA-binding transcription factor activity"/>
    <property type="evidence" value="ECO:0007669"/>
    <property type="project" value="TreeGrafter"/>
</dbReference>
<evidence type="ECO:0000256" key="9">
    <source>
        <dbReference type="ARBA" id="ARBA00023163"/>
    </source>
</evidence>
<name>A0AAQ5YIF5_AMPOC</name>
<feature type="compositionally biased region" description="Basic and acidic residues" evidence="12">
    <location>
        <begin position="154"/>
        <end position="166"/>
    </location>
</feature>
<evidence type="ECO:0000256" key="2">
    <source>
        <dbReference type="ARBA" id="ARBA00006991"/>
    </source>
</evidence>
<evidence type="ECO:0000256" key="11">
    <source>
        <dbReference type="PROSITE-ProRule" id="PRU00042"/>
    </source>
</evidence>
<feature type="region of interest" description="Disordered" evidence="12">
    <location>
        <begin position="1"/>
        <end position="61"/>
    </location>
</feature>
<dbReference type="PROSITE" id="PS00028">
    <property type="entry name" value="ZINC_FINGER_C2H2_1"/>
    <property type="match status" value="4"/>
</dbReference>
<evidence type="ECO:0000259" key="13">
    <source>
        <dbReference type="PROSITE" id="PS50157"/>
    </source>
</evidence>
<keyword evidence="4" id="KW-0677">Repeat</keyword>
<dbReference type="FunFam" id="3.30.160.60:FF:000688">
    <property type="entry name" value="zinc finger protein 197 isoform X1"/>
    <property type="match status" value="1"/>
</dbReference>
<keyword evidence="6" id="KW-0862">Zinc</keyword>
<organism evidence="14 15">
    <name type="scientific">Amphiprion ocellaris</name>
    <name type="common">Clown anemonefish</name>
    <dbReference type="NCBI Taxonomy" id="80972"/>
    <lineage>
        <taxon>Eukaryota</taxon>
        <taxon>Metazoa</taxon>
        <taxon>Chordata</taxon>
        <taxon>Craniata</taxon>
        <taxon>Vertebrata</taxon>
        <taxon>Euteleostomi</taxon>
        <taxon>Actinopterygii</taxon>
        <taxon>Neopterygii</taxon>
        <taxon>Teleostei</taxon>
        <taxon>Neoteleostei</taxon>
        <taxon>Acanthomorphata</taxon>
        <taxon>Ovalentaria</taxon>
        <taxon>Pomacentridae</taxon>
        <taxon>Amphiprion</taxon>
    </lineage>
</organism>
<reference evidence="14 15" key="1">
    <citation type="submission" date="2022-01" db="EMBL/GenBank/DDBJ databases">
        <title>A chromosome-scale genome assembly of the false clownfish, Amphiprion ocellaris.</title>
        <authorList>
            <person name="Ryu T."/>
        </authorList>
    </citation>
    <scope>NUCLEOTIDE SEQUENCE [LARGE SCALE GENOMIC DNA]</scope>
</reference>
<evidence type="ECO:0000256" key="3">
    <source>
        <dbReference type="ARBA" id="ARBA00022723"/>
    </source>
</evidence>
<evidence type="ECO:0000256" key="8">
    <source>
        <dbReference type="ARBA" id="ARBA00023125"/>
    </source>
</evidence>
<feature type="compositionally biased region" description="Acidic residues" evidence="12">
    <location>
        <begin position="1"/>
        <end position="10"/>
    </location>
</feature>
<keyword evidence="7" id="KW-0805">Transcription regulation</keyword>
<feature type="domain" description="C2H2-type" evidence="13">
    <location>
        <begin position="209"/>
        <end position="240"/>
    </location>
</feature>
<feature type="compositionally biased region" description="Acidic residues" evidence="12">
    <location>
        <begin position="33"/>
        <end position="47"/>
    </location>
</feature>
<dbReference type="GO" id="GO:0000978">
    <property type="term" value="F:RNA polymerase II cis-regulatory region sequence-specific DNA binding"/>
    <property type="evidence" value="ECO:0007669"/>
    <property type="project" value="TreeGrafter"/>
</dbReference>
<dbReference type="FunFam" id="3.30.160.60:FF:000417">
    <property type="entry name" value="Zinc finger protein"/>
    <property type="match status" value="1"/>
</dbReference>
<dbReference type="FunFam" id="3.30.160.60:FF:001480">
    <property type="entry name" value="Si:cabz01071911.3"/>
    <property type="match status" value="1"/>
</dbReference>
<dbReference type="GO" id="GO:0005634">
    <property type="term" value="C:nucleus"/>
    <property type="evidence" value="ECO:0007669"/>
    <property type="project" value="UniProtKB-SubCell"/>
</dbReference>
<dbReference type="GO" id="GO:0006357">
    <property type="term" value="P:regulation of transcription by RNA polymerase II"/>
    <property type="evidence" value="ECO:0007669"/>
    <property type="project" value="TreeGrafter"/>
</dbReference>
<evidence type="ECO:0000256" key="5">
    <source>
        <dbReference type="ARBA" id="ARBA00022771"/>
    </source>
</evidence>
<evidence type="ECO:0000256" key="6">
    <source>
        <dbReference type="ARBA" id="ARBA00022833"/>
    </source>
</evidence>
<dbReference type="GO" id="GO:0008270">
    <property type="term" value="F:zinc ion binding"/>
    <property type="evidence" value="ECO:0007669"/>
    <property type="project" value="UniProtKB-KW"/>
</dbReference>
<dbReference type="GeneTree" id="ENSGT01150000286958"/>
<sequence>MKTEENEEEPQSSQLHQGDSVEEPKPVSNPDNEISDPSETDVSDGDWGETREARSDSNSTVVNVRRNGEKSFVCPVCGKIFGRKGNLETHLRTHTGERPFSCPLCNKTFTTKLIMKMHMSVHTGEKRFTCHICGKKFNWHSQIKYHKCVHHSDDNQKSQKTPEDRNAQQTHLRHSTTEKPFSCSFCGKEFATGGCLTRHISIHTGEKPLRCFICEKTFSEESMLISHDCIGESSHRREDFNCHFRRHQRCSVCNAGFSDRDSLVQHMRKNSIIFTSNS</sequence>
<dbReference type="Ensembl" id="ENSAOCT00000054564.1">
    <property type="protein sequence ID" value="ENSAOCP00000052654.1"/>
    <property type="gene ID" value="ENSAOCG00000027156.1"/>
</dbReference>
<keyword evidence="15" id="KW-1185">Reference proteome</keyword>
<dbReference type="Pfam" id="PF00096">
    <property type="entry name" value="zf-C2H2"/>
    <property type="match status" value="3"/>
</dbReference>
<dbReference type="PANTHER" id="PTHR24390">
    <property type="entry name" value="ZINC FINGER PROTEIN"/>
    <property type="match status" value="1"/>
</dbReference>
<dbReference type="SUPFAM" id="SSF57667">
    <property type="entry name" value="beta-beta-alpha zinc fingers"/>
    <property type="match status" value="3"/>
</dbReference>
<keyword evidence="9" id="KW-0804">Transcription</keyword>
<feature type="domain" description="C2H2-type" evidence="13">
    <location>
        <begin position="100"/>
        <end position="127"/>
    </location>
</feature>
<feature type="domain" description="C2H2-type" evidence="13">
    <location>
        <begin position="72"/>
        <end position="99"/>
    </location>
</feature>
<dbReference type="PANTHER" id="PTHR24390:SF159">
    <property type="entry name" value="GROWTH FACTOR INDEPENDENT 1 TRANSCRIPTIONAL REPRESSOR"/>
    <property type="match status" value="1"/>
</dbReference>
<evidence type="ECO:0000256" key="4">
    <source>
        <dbReference type="ARBA" id="ARBA00022737"/>
    </source>
</evidence>
<keyword evidence="10" id="KW-0539">Nucleus</keyword>
<accession>A0AAQ5YIF5</accession>
<proteinExistence type="inferred from homology"/>
<keyword evidence="5 11" id="KW-0863">Zinc-finger</keyword>
<keyword evidence="8" id="KW-0238">DNA-binding</keyword>
<evidence type="ECO:0000256" key="7">
    <source>
        <dbReference type="ARBA" id="ARBA00023015"/>
    </source>
</evidence>
<feature type="region of interest" description="Disordered" evidence="12">
    <location>
        <begin position="154"/>
        <end position="179"/>
    </location>
</feature>
<reference evidence="14" key="2">
    <citation type="submission" date="2025-08" db="UniProtKB">
        <authorList>
            <consortium name="Ensembl"/>
        </authorList>
    </citation>
    <scope>IDENTIFICATION</scope>
</reference>
<dbReference type="InterPro" id="IPR013087">
    <property type="entry name" value="Znf_C2H2_type"/>
</dbReference>
<evidence type="ECO:0000256" key="12">
    <source>
        <dbReference type="SAM" id="MobiDB-lite"/>
    </source>
</evidence>
<dbReference type="AlphaFoldDB" id="A0AAQ5YIF5"/>
<feature type="domain" description="C2H2-type" evidence="13">
    <location>
        <begin position="128"/>
        <end position="155"/>
    </location>
</feature>
<dbReference type="Gene3D" id="3.30.160.60">
    <property type="entry name" value="Classic Zinc Finger"/>
    <property type="match status" value="5"/>
</dbReference>
<keyword evidence="3" id="KW-0479">Metal-binding</keyword>
<dbReference type="PROSITE" id="PS50157">
    <property type="entry name" value="ZINC_FINGER_C2H2_2"/>
    <property type="match status" value="5"/>
</dbReference>
<dbReference type="InterPro" id="IPR036236">
    <property type="entry name" value="Znf_C2H2_sf"/>
</dbReference>
<comment type="subcellular location">
    <subcellularLocation>
        <location evidence="1">Nucleus</location>
    </subcellularLocation>
</comment>
<dbReference type="Pfam" id="PF12874">
    <property type="entry name" value="zf-met"/>
    <property type="match status" value="1"/>
</dbReference>
<evidence type="ECO:0000313" key="15">
    <source>
        <dbReference type="Proteomes" id="UP001501940"/>
    </source>
</evidence>
<dbReference type="Proteomes" id="UP001501940">
    <property type="component" value="Chromosome 15"/>
</dbReference>
<evidence type="ECO:0000256" key="10">
    <source>
        <dbReference type="ARBA" id="ARBA00023242"/>
    </source>
</evidence>
<dbReference type="SMART" id="SM00355">
    <property type="entry name" value="ZnF_C2H2"/>
    <property type="match status" value="6"/>
</dbReference>
<reference evidence="14" key="3">
    <citation type="submission" date="2025-09" db="UniProtKB">
        <authorList>
            <consortium name="Ensembl"/>
        </authorList>
    </citation>
    <scope>IDENTIFICATION</scope>
</reference>